<dbReference type="AlphaFoldDB" id="A0AA39V5U1"/>
<keyword evidence="2" id="KW-1133">Transmembrane helix</keyword>
<keyword evidence="2" id="KW-0812">Transmembrane</keyword>
<comment type="caution">
    <text evidence="3">The sequence shown here is derived from an EMBL/GenBank/DDBJ whole genome shotgun (WGS) entry which is preliminary data.</text>
</comment>
<dbReference type="Gene3D" id="1.20.58.340">
    <property type="entry name" value="Magnesium transport protein CorA, transmembrane region"/>
    <property type="match status" value="1"/>
</dbReference>
<evidence type="ECO:0000256" key="2">
    <source>
        <dbReference type="SAM" id="Phobius"/>
    </source>
</evidence>
<feature type="compositionally biased region" description="Polar residues" evidence="1">
    <location>
        <begin position="306"/>
        <end position="324"/>
    </location>
</feature>
<dbReference type="EMBL" id="JAFEKC020000026">
    <property type="protein sequence ID" value="KAK0506910.1"/>
    <property type="molecule type" value="Genomic_DNA"/>
</dbReference>
<evidence type="ECO:0000256" key="1">
    <source>
        <dbReference type="SAM" id="MobiDB-lite"/>
    </source>
</evidence>
<evidence type="ECO:0000313" key="4">
    <source>
        <dbReference type="Proteomes" id="UP001166286"/>
    </source>
</evidence>
<keyword evidence="2" id="KW-0472">Membrane</keyword>
<dbReference type="Proteomes" id="UP001166286">
    <property type="component" value="Unassembled WGS sequence"/>
</dbReference>
<organism evidence="3 4">
    <name type="scientific">Cladonia borealis</name>
    <dbReference type="NCBI Taxonomy" id="184061"/>
    <lineage>
        <taxon>Eukaryota</taxon>
        <taxon>Fungi</taxon>
        <taxon>Dikarya</taxon>
        <taxon>Ascomycota</taxon>
        <taxon>Pezizomycotina</taxon>
        <taxon>Lecanoromycetes</taxon>
        <taxon>OSLEUM clade</taxon>
        <taxon>Lecanoromycetidae</taxon>
        <taxon>Lecanorales</taxon>
        <taxon>Lecanorineae</taxon>
        <taxon>Cladoniaceae</taxon>
        <taxon>Cladonia</taxon>
    </lineage>
</organism>
<sequence>MNRDKVIVRYNHNTKITLGILVRKKVQGGNDEYNNVQQCGVQYFLTMDIHNLCFSHPFNVIVAMMKNDAIGDSSKRLSQTATSFRQLVQTVTSVEEETTKAGTSLCAVPALKFAELTTKLNRSSVELSAMETAIRRYLANLLIMQTCDAKIDFPAHEELYDEITRFNSTLEDFSLNLRFIQNRITLQLNVVYSLVAQRDSRSNLDVAVNSASIARASKRDSSAMKAIAVITALFLPGTFIAALFSMPLFDWSSNQVISPHFYIYWAFTGPLTVLVLAIYAAWTWFKITQHANEDVAGGYGLSSPITSSTQPLQSPISEPPSLTRTARDQRPPIEQVIFEQGGQSHFQLAMPYNSSK</sequence>
<feature type="region of interest" description="Disordered" evidence="1">
    <location>
        <begin position="306"/>
        <end position="326"/>
    </location>
</feature>
<evidence type="ECO:0000313" key="3">
    <source>
        <dbReference type="EMBL" id="KAK0506910.1"/>
    </source>
</evidence>
<gene>
    <name evidence="3" type="ORF">JMJ35_010610</name>
</gene>
<reference evidence="3" key="1">
    <citation type="submission" date="2023-03" db="EMBL/GenBank/DDBJ databases">
        <title>Complete genome of Cladonia borealis.</title>
        <authorList>
            <person name="Park H."/>
        </authorList>
    </citation>
    <scope>NUCLEOTIDE SEQUENCE</scope>
    <source>
        <strain evidence="3">ANT050790</strain>
    </source>
</reference>
<accession>A0AA39V5U1</accession>
<proteinExistence type="predicted"/>
<protein>
    <submittedName>
        <fullName evidence="3">Uncharacterized protein</fullName>
    </submittedName>
</protein>
<name>A0AA39V5U1_9LECA</name>
<feature type="transmembrane region" description="Helical" evidence="2">
    <location>
        <begin position="226"/>
        <end position="249"/>
    </location>
</feature>
<feature type="transmembrane region" description="Helical" evidence="2">
    <location>
        <begin position="261"/>
        <end position="282"/>
    </location>
</feature>
<keyword evidence="4" id="KW-1185">Reference proteome</keyword>